<dbReference type="CDD" id="cd21631">
    <property type="entry name" value="RHH_CopG_NikR-like"/>
    <property type="match status" value="1"/>
</dbReference>
<dbReference type="KEGG" id="sphk:SKP52_13970"/>
<dbReference type="GO" id="GO:0006355">
    <property type="term" value="P:regulation of DNA-templated transcription"/>
    <property type="evidence" value="ECO:0007669"/>
    <property type="project" value="InterPro"/>
</dbReference>
<gene>
    <name evidence="2" type="ORF">SKP52_13970</name>
</gene>
<dbReference type="EMBL" id="CP009122">
    <property type="protein sequence ID" value="AJA09679.1"/>
    <property type="molecule type" value="Genomic_DNA"/>
</dbReference>
<organism evidence="2 3">
    <name type="scientific">Sphingopyxis fribergensis</name>
    <dbReference type="NCBI Taxonomy" id="1515612"/>
    <lineage>
        <taxon>Bacteria</taxon>
        <taxon>Pseudomonadati</taxon>
        <taxon>Pseudomonadota</taxon>
        <taxon>Alphaproteobacteria</taxon>
        <taxon>Sphingomonadales</taxon>
        <taxon>Sphingomonadaceae</taxon>
        <taxon>Sphingopyxis</taxon>
    </lineage>
</organism>
<dbReference type="InterPro" id="IPR010985">
    <property type="entry name" value="Ribbon_hlx_hlx"/>
</dbReference>
<keyword evidence="3" id="KW-1185">Reference proteome</keyword>
<dbReference type="Proteomes" id="UP000030907">
    <property type="component" value="Chromosome"/>
</dbReference>
<dbReference type="InterPro" id="IPR002145">
    <property type="entry name" value="CopG"/>
</dbReference>
<proteinExistence type="predicted"/>
<reference evidence="2 3" key="1">
    <citation type="journal article" date="2015" name="Int. J. Syst. Evol. Microbiol.">
        <title>Description of Sphingopyxis fribergensis sp. nov. - a soil bacterium with the ability to degrade styrene and phenylacetic acid.</title>
        <authorList>
            <person name="Oelschlagel M."/>
            <person name="Ruckert C."/>
            <person name="Kalinowski J."/>
            <person name="Schmidt G."/>
            <person name="Schlomann M."/>
            <person name="Tischler D."/>
        </authorList>
    </citation>
    <scope>NUCLEOTIDE SEQUENCE [LARGE SCALE GENOMIC DNA]</scope>
    <source>
        <strain evidence="2 3">Kp5.2</strain>
    </source>
</reference>
<sequence length="107" mass="11256">MARLTIRLPDELYDRLAADADAAGVPTAAFVRDALEQLNGADPFGFHARFDELHSTVIQVLAILASDVGARAPKSLAKGMEDTRRLLLDRGLIGAGDLPALGEGASS</sequence>
<dbReference type="AlphaFoldDB" id="A0A0A7PIA9"/>
<dbReference type="OrthoDB" id="7451551at2"/>
<dbReference type="STRING" id="1515612.SKP52_13970"/>
<evidence type="ECO:0000313" key="3">
    <source>
        <dbReference type="Proteomes" id="UP000030907"/>
    </source>
</evidence>
<dbReference type="RefSeq" id="WP_039575565.1">
    <property type="nucleotide sequence ID" value="NZ_CP009122.1"/>
</dbReference>
<dbReference type="Pfam" id="PF01402">
    <property type="entry name" value="RHH_1"/>
    <property type="match status" value="1"/>
</dbReference>
<name>A0A0A7PIA9_9SPHN</name>
<dbReference type="HOGENOM" id="CLU_174841_0_0_5"/>
<feature type="domain" description="Ribbon-helix-helix protein CopG" evidence="1">
    <location>
        <begin position="3"/>
        <end position="38"/>
    </location>
</feature>
<dbReference type="SUPFAM" id="SSF47598">
    <property type="entry name" value="Ribbon-helix-helix"/>
    <property type="match status" value="1"/>
</dbReference>
<evidence type="ECO:0000259" key="1">
    <source>
        <dbReference type="Pfam" id="PF01402"/>
    </source>
</evidence>
<accession>A0A0A7PIA9</accession>
<protein>
    <recommendedName>
        <fullName evidence="1">Ribbon-helix-helix protein CopG domain-containing protein</fullName>
    </recommendedName>
</protein>
<evidence type="ECO:0000313" key="2">
    <source>
        <dbReference type="EMBL" id="AJA09679.1"/>
    </source>
</evidence>